<proteinExistence type="inferred from homology"/>
<dbReference type="HAMAP" id="MF_01023">
    <property type="entry name" value="HisC_aminotrans_2"/>
    <property type="match status" value="1"/>
</dbReference>
<dbReference type="SUPFAM" id="SSF53383">
    <property type="entry name" value="PLP-dependent transferases"/>
    <property type="match status" value="1"/>
</dbReference>
<evidence type="ECO:0000256" key="1">
    <source>
        <dbReference type="ARBA" id="ARBA00001933"/>
    </source>
</evidence>
<dbReference type="EC" id="2.6.1.9" evidence="6"/>
<reference evidence="8" key="1">
    <citation type="journal article" date="2015" name="PeerJ">
        <title>First genomic representation of candidate bacterial phylum KSB3 points to enhanced environmental sensing as a trigger of wastewater bulking.</title>
        <authorList>
            <person name="Sekiguchi Y."/>
            <person name="Ohashi A."/>
            <person name="Parks D.H."/>
            <person name="Yamauchi T."/>
            <person name="Tyson G.W."/>
            <person name="Hugenholtz P."/>
        </authorList>
    </citation>
    <scope>NUCLEOTIDE SEQUENCE [LARGE SCALE GENOMIC DNA]</scope>
</reference>
<dbReference type="STRING" id="1499966.U14_03933"/>
<dbReference type="NCBIfam" id="TIGR01141">
    <property type="entry name" value="hisC"/>
    <property type="match status" value="1"/>
</dbReference>
<dbReference type="UniPathway" id="UPA00031">
    <property type="reaction ID" value="UER00012"/>
</dbReference>
<accession>A0A0S6W413</accession>
<organism evidence="8">
    <name type="scientific">Candidatus Moduliflexus flocculans</name>
    <dbReference type="NCBI Taxonomy" id="1499966"/>
    <lineage>
        <taxon>Bacteria</taxon>
        <taxon>Candidatus Moduliflexota</taxon>
        <taxon>Candidatus Moduliflexia</taxon>
        <taxon>Candidatus Moduliflexales</taxon>
        <taxon>Candidatus Moduliflexaceae</taxon>
    </lineage>
</organism>
<evidence type="ECO:0000256" key="3">
    <source>
        <dbReference type="ARBA" id="ARBA00022576"/>
    </source>
</evidence>
<protein>
    <recommendedName>
        <fullName evidence="6">Histidinol-phosphate aminotransferase</fullName>
        <ecNumber evidence="6">2.6.1.9</ecNumber>
    </recommendedName>
    <alternativeName>
        <fullName evidence="6">Imidazole acetol-phosphate transaminase</fullName>
    </alternativeName>
</protein>
<evidence type="ECO:0000313" key="8">
    <source>
        <dbReference type="EMBL" id="GAK52678.1"/>
    </source>
</evidence>
<dbReference type="EMBL" id="DF820459">
    <property type="protein sequence ID" value="GAK52678.1"/>
    <property type="molecule type" value="Genomic_DNA"/>
</dbReference>
<keyword evidence="5 6" id="KW-0663">Pyridoxal phosphate</keyword>
<feature type="domain" description="Aminotransferase class I/classII large" evidence="7">
    <location>
        <begin position="36"/>
        <end position="361"/>
    </location>
</feature>
<dbReference type="Proteomes" id="UP000030700">
    <property type="component" value="Unassembled WGS sequence"/>
</dbReference>
<evidence type="ECO:0000259" key="7">
    <source>
        <dbReference type="Pfam" id="PF00155"/>
    </source>
</evidence>
<dbReference type="InterPro" id="IPR015424">
    <property type="entry name" value="PyrdxlP-dep_Trfase"/>
</dbReference>
<comment type="subunit">
    <text evidence="2 6">Homodimer.</text>
</comment>
<dbReference type="GO" id="GO:0004400">
    <property type="term" value="F:histidinol-phosphate transaminase activity"/>
    <property type="evidence" value="ECO:0007669"/>
    <property type="project" value="UniProtKB-UniRule"/>
</dbReference>
<keyword evidence="6" id="KW-0028">Amino-acid biosynthesis</keyword>
<dbReference type="GO" id="GO:0030170">
    <property type="term" value="F:pyridoxal phosphate binding"/>
    <property type="evidence" value="ECO:0007669"/>
    <property type="project" value="InterPro"/>
</dbReference>
<dbReference type="InterPro" id="IPR050106">
    <property type="entry name" value="HistidinolP_aminotransfase"/>
</dbReference>
<dbReference type="InterPro" id="IPR005861">
    <property type="entry name" value="HisP_aminotrans"/>
</dbReference>
<dbReference type="Gene3D" id="3.40.640.10">
    <property type="entry name" value="Type I PLP-dependent aspartate aminotransferase-like (Major domain)"/>
    <property type="match status" value="1"/>
</dbReference>
<comment type="cofactor">
    <cofactor evidence="1 6">
        <name>pyridoxal 5'-phosphate</name>
        <dbReference type="ChEBI" id="CHEBI:597326"/>
    </cofactor>
</comment>
<dbReference type="Gene3D" id="3.90.1150.10">
    <property type="entry name" value="Aspartate Aminotransferase, domain 1"/>
    <property type="match status" value="1"/>
</dbReference>
<feature type="modified residue" description="N6-(pyridoxal phosphate)lysine" evidence="6">
    <location>
        <position position="228"/>
    </location>
</feature>
<dbReference type="InterPro" id="IPR015422">
    <property type="entry name" value="PyrdxlP-dep_Trfase_small"/>
</dbReference>
<dbReference type="InterPro" id="IPR004839">
    <property type="entry name" value="Aminotransferase_I/II_large"/>
</dbReference>
<name>A0A0S6W413_9BACT</name>
<keyword evidence="6" id="KW-0368">Histidine biosynthesis</keyword>
<dbReference type="AlphaFoldDB" id="A0A0S6W413"/>
<dbReference type="PANTHER" id="PTHR43643">
    <property type="entry name" value="HISTIDINOL-PHOSPHATE AMINOTRANSFERASE 2"/>
    <property type="match status" value="1"/>
</dbReference>
<dbReference type="GO" id="GO:0000105">
    <property type="term" value="P:L-histidine biosynthetic process"/>
    <property type="evidence" value="ECO:0007669"/>
    <property type="project" value="UniProtKB-UniRule"/>
</dbReference>
<evidence type="ECO:0000313" key="9">
    <source>
        <dbReference type="Proteomes" id="UP000030700"/>
    </source>
</evidence>
<dbReference type="InterPro" id="IPR015421">
    <property type="entry name" value="PyrdxlP-dep_Trfase_major"/>
</dbReference>
<evidence type="ECO:0000256" key="5">
    <source>
        <dbReference type="ARBA" id="ARBA00022898"/>
    </source>
</evidence>
<evidence type="ECO:0000256" key="6">
    <source>
        <dbReference type="HAMAP-Rule" id="MF_01023"/>
    </source>
</evidence>
<evidence type="ECO:0000256" key="4">
    <source>
        <dbReference type="ARBA" id="ARBA00022679"/>
    </source>
</evidence>
<dbReference type="Pfam" id="PF00155">
    <property type="entry name" value="Aminotran_1_2"/>
    <property type="match status" value="1"/>
</dbReference>
<dbReference type="CDD" id="cd00609">
    <property type="entry name" value="AAT_like"/>
    <property type="match status" value="1"/>
</dbReference>
<gene>
    <name evidence="6" type="primary">hisC</name>
    <name evidence="8" type="ORF">U14_03933</name>
</gene>
<sequence length="367" mass="40533">MSDIRDLIPSHILDITPYQPGKPIEELERELGISNSIKLASNENPLGPSPKAVEAMKHAILEANFYPDGDSYRLKHALAQKHGVEPSQIFVGCGSDEVIELLMRAVLTSTDDVVLSQFSFIVYKLAAMGIGAKIHSVPPRPNYSHDLEAMAAAITPKTKMIFVDNPTNPLGTIVTKQEFEAFMQRVPERVLVVADEAYDEYVEAENFPNSLTYLKNGRRLLLLKTFSKIYGLAGLRVGYGLSLPEIIDAANRIRPPFNVNALSQAAALAALTDAEHVRRSRELNSQGKAYLYKAFTEAGITYIPTQGNFITIDLHREAAPVYNALLRQGVIVRPINGYGLPNHLRITIGTQEQNERLVASLKRALTS</sequence>
<keyword evidence="4 6" id="KW-0808">Transferase</keyword>
<dbReference type="HOGENOM" id="CLU_017584_3_3_0"/>
<comment type="catalytic activity">
    <reaction evidence="6">
        <text>L-histidinol phosphate + 2-oxoglutarate = 3-(imidazol-4-yl)-2-oxopropyl phosphate + L-glutamate</text>
        <dbReference type="Rhea" id="RHEA:23744"/>
        <dbReference type="ChEBI" id="CHEBI:16810"/>
        <dbReference type="ChEBI" id="CHEBI:29985"/>
        <dbReference type="ChEBI" id="CHEBI:57766"/>
        <dbReference type="ChEBI" id="CHEBI:57980"/>
        <dbReference type="EC" id="2.6.1.9"/>
    </reaction>
</comment>
<comment type="similarity">
    <text evidence="6">Belongs to the class-II pyridoxal-phosphate-dependent aminotransferase family. Histidinol-phosphate aminotransferase subfamily.</text>
</comment>
<keyword evidence="9" id="KW-1185">Reference proteome</keyword>
<comment type="pathway">
    <text evidence="6">Amino-acid biosynthesis; L-histidine biosynthesis; L-histidine from 5-phospho-alpha-D-ribose 1-diphosphate: step 7/9.</text>
</comment>
<keyword evidence="3 6" id="KW-0032">Aminotransferase</keyword>
<evidence type="ECO:0000256" key="2">
    <source>
        <dbReference type="ARBA" id="ARBA00011738"/>
    </source>
</evidence>
<dbReference type="PANTHER" id="PTHR43643:SF3">
    <property type="entry name" value="HISTIDINOL-PHOSPHATE AMINOTRANSFERASE"/>
    <property type="match status" value="1"/>
</dbReference>